<feature type="domain" description="RRM" evidence="3">
    <location>
        <begin position="98"/>
        <end position="175"/>
    </location>
</feature>
<evidence type="ECO:0000256" key="2">
    <source>
        <dbReference type="PROSITE-ProRule" id="PRU00176"/>
    </source>
</evidence>
<dbReference type="InterPro" id="IPR052462">
    <property type="entry name" value="SLIRP/GR-RBP-like"/>
</dbReference>
<dbReference type="PANTHER" id="PTHR48027">
    <property type="entry name" value="HETEROGENEOUS NUCLEAR RIBONUCLEOPROTEIN 87F-RELATED"/>
    <property type="match status" value="1"/>
</dbReference>
<dbReference type="Pfam" id="PF00076">
    <property type="entry name" value="RRM_1"/>
    <property type="match status" value="2"/>
</dbReference>
<dbReference type="PROSITE" id="PS50102">
    <property type="entry name" value="RRM"/>
    <property type="match status" value="2"/>
</dbReference>
<keyword evidence="5" id="KW-1185">Reference proteome</keyword>
<dbReference type="EMBL" id="JAPFFF010000015">
    <property type="protein sequence ID" value="KAK8867044.1"/>
    <property type="molecule type" value="Genomic_DNA"/>
</dbReference>
<dbReference type="InterPro" id="IPR000504">
    <property type="entry name" value="RRM_dom"/>
</dbReference>
<sequence>MSSNNSNIDPKTVYVQNINYDTNEEELAAAFEQFGKVSSCKILKDRLYGQLFSRGKGFIEFEQSESAEKAIKNDKTITVDGRSLSVEHAYKKYERKNDTAFVSGIPRKTTNEDLINEFKDYNATDALIVYEDAYGLRGGYAFIKFASTESRNKAVEEKKKFTLLGKESKLSIARRDFDEAN</sequence>
<accession>A0ABR2IQ14</accession>
<proteinExistence type="predicted"/>
<comment type="caution">
    <text evidence="4">The sequence shown here is derived from an EMBL/GenBank/DDBJ whole genome shotgun (WGS) entry which is preliminary data.</text>
</comment>
<dbReference type="CDD" id="cd00590">
    <property type="entry name" value="RRM_SF"/>
    <property type="match status" value="2"/>
</dbReference>
<evidence type="ECO:0000259" key="3">
    <source>
        <dbReference type="PROSITE" id="PS50102"/>
    </source>
</evidence>
<gene>
    <name evidence="4" type="ORF">M9Y10_010013</name>
</gene>
<dbReference type="InterPro" id="IPR035979">
    <property type="entry name" value="RBD_domain_sf"/>
</dbReference>
<reference evidence="4 5" key="1">
    <citation type="submission" date="2024-04" db="EMBL/GenBank/DDBJ databases">
        <title>Tritrichomonas musculus Genome.</title>
        <authorList>
            <person name="Alves-Ferreira E."/>
            <person name="Grigg M."/>
            <person name="Lorenzi H."/>
            <person name="Galac M."/>
        </authorList>
    </citation>
    <scope>NUCLEOTIDE SEQUENCE [LARGE SCALE GENOMIC DNA]</scope>
    <source>
        <strain evidence="4 5">EAF2021</strain>
    </source>
</reference>
<feature type="domain" description="RRM" evidence="3">
    <location>
        <begin position="11"/>
        <end position="91"/>
    </location>
</feature>
<dbReference type="SUPFAM" id="SSF54928">
    <property type="entry name" value="RNA-binding domain, RBD"/>
    <property type="match status" value="1"/>
</dbReference>
<dbReference type="Gene3D" id="3.30.70.330">
    <property type="match status" value="2"/>
</dbReference>
<dbReference type="Proteomes" id="UP001470230">
    <property type="component" value="Unassembled WGS sequence"/>
</dbReference>
<evidence type="ECO:0000313" key="4">
    <source>
        <dbReference type="EMBL" id="KAK8867044.1"/>
    </source>
</evidence>
<evidence type="ECO:0000313" key="5">
    <source>
        <dbReference type="Proteomes" id="UP001470230"/>
    </source>
</evidence>
<dbReference type="InterPro" id="IPR012677">
    <property type="entry name" value="Nucleotide-bd_a/b_plait_sf"/>
</dbReference>
<evidence type="ECO:0000256" key="1">
    <source>
        <dbReference type="ARBA" id="ARBA00022884"/>
    </source>
</evidence>
<organism evidence="4 5">
    <name type="scientific">Tritrichomonas musculus</name>
    <dbReference type="NCBI Taxonomy" id="1915356"/>
    <lineage>
        <taxon>Eukaryota</taxon>
        <taxon>Metamonada</taxon>
        <taxon>Parabasalia</taxon>
        <taxon>Tritrichomonadida</taxon>
        <taxon>Tritrichomonadidae</taxon>
        <taxon>Tritrichomonas</taxon>
    </lineage>
</organism>
<name>A0ABR2IQ14_9EUKA</name>
<protein>
    <submittedName>
        <fullName evidence="4">CUGBP Elav-like member 3</fullName>
    </submittedName>
</protein>
<keyword evidence="1 2" id="KW-0694">RNA-binding</keyword>
<dbReference type="SMART" id="SM00360">
    <property type="entry name" value="RRM"/>
    <property type="match status" value="2"/>
</dbReference>